<proteinExistence type="predicted"/>
<dbReference type="PROSITE" id="PS51078">
    <property type="entry name" value="ICLR_ED"/>
    <property type="match status" value="1"/>
</dbReference>
<feature type="domain" description="IclR-ED" evidence="7">
    <location>
        <begin position="76"/>
        <end position="257"/>
    </location>
</feature>
<evidence type="ECO:0000256" key="1">
    <source>
        <dbReference type="ARBA" id="ARBA00023015"/>
    </source>
</evidence>
<evidence type="ECO:0000256" key="3">
    <source>
        <dbReference type="ARBA" id="ARBA00023163"/>
    </source>
</evidence>
<dbReference type="InterPro" id="IPR036390">
    <property type="entry name" value="WH_DNA-bd_sf"/>
</dbReference>
<dbReference type="GO" id="GO:0003677">
    <property type="term" value="F:DNA binding"/>
    <property type="evidence" value="ECO:0007669"/>
    <property type="project" value="UniProtKB-KW"/>
</dbReference>
<dbReference type="GO" id="GO:0003700">
    <property type="term" value="F:DNA-binding transcription factor activity"/>
    <property type="evidence" value="ECO:0007669"/>
    <property type="project" value="TreeGrafter"/>
</dbReference>
<keyword evidence="9" id="KW-1185">Reference proteome</keyword>
<dbReference type="SMART" id="SM00346">
    <property type="entry name" value="HTH_ICLR"/>
    <property type="match status" value="1"/>
</dbReference>
<dbReference type="SUPFAM" id="SSF55781">
    <property type="entry name" value="GAF domain-like"/>
    <property type="match status" value="1"/>
</dbReference>
<dbReference type="PANTHER" id="PTHR30136:SF24">
    <property type="entry name" value="HTH-TYPE TRANSCRIPTIONAL REPRESSOR ALLR"/>
    <property type="match status" value="1"/>
</dbReference>
<dbReference type="SUPFAM" id="SSF46785">
    <property type="entry name" value="Winged helix' DNA-binding domain"/>
    <property type="match status" value="1"/>
</dbReference>
<dbReference type="Gene3D" id="1.10.10.10">
    <property type="entry name" value="Winged helix-like DNA-binding domain superfamily/Winged helix DNA-binding domain"/>
    <property type="match status" value="1"/>
</dbReference>
<dbReference type="Pfam" id="PF09339">
    <property type="entry name" value="HTH_IclR"/>
    <property type="match status" value="1"/>
</dbReference>
<reference evidence="8 9" key="1">
    <citation type="submission" date="2016-12" db="EMBL/GenBank/DDBJ databases">
        <authorList>
            <person name="Song W.-J."/>
            <person name="Kurnit D.M."/>
        </authorList>
    </citation>
    <scope>NUCLEOTIDE SEQUENCE [LARGE SCALE GENOMIC DNA]</scope>
    <source>
        <strain evidence="8 9">IMCC3135</strain>
    </source>
</reference>
<evidence type="ECO:0000256" key="4">
    <source>
        <dbReference type="ARBA" id="ARBA00040379"/>
    </source>
</evidence>
<dbReference type="OrthoDB" id="9807558at2"/>
<evidence type="ECO:0000256" key="2">
    <source>
        <dbReference type="ARBA" id="ARBA00023125"/>
    </source>
</evidence>
<dbReference type="InterPro" id="IPR029016">
    <property type="entry name" value="GAF-like_dom_sf"/>
</dbReference>
<organism evidence="8 9">
    <name type="scientific">Granulosicoccus antarcticus IMCC3135</name>
    <dbReference type="NCBI Taxonomy" id="1192854"/>
    <lineage>
        <taxon>Bacteria</taxon>
        <taxon>Pseudomonadati</taxon>
        <taxon>Pseudomonadota</taxon>
        <taxon>Gammaproteobacteria</taxon>
        <taxon>Chromatiales</taxon>
        <taxon>Granulosicoccaceae</taxon>
        <taxon>Granulosicoccus</taxon>
    </lineage>
</organism>
<dbReference type="PROSITE" id="PS51077">
    <property type="entry name" value="HTH_ICLR"/>
    <property type="match status" value="1"/>
</dbReference>
<name>A0A2Z2NRK0_9GAMM</name>
<keyword evidence="3" id="KW-0804">Transcription</keyword>
<dbReference type="PANTHER" id="PTHR30136">
    <property type="entry name" value="HELIX-TURN-HELIX TRANSCRIPTIONAL REGULATOR, ICLR FAMILY"/>
    <property type="match status" value="1"/>
</dbReference>
<evidence type="ECO:0000313" key="9">
    <source>
        <dbReference type="Proteomes" id="UP000250079"/>
    </source>
</evidence>
<gene>
    <name evidence="8" type="primary">iclR_3</name>
    <name evidence="8" type="ORF">IMCC3135_20020</name>
</gene>
<dbReference type="InterPro" id="IPR050707">
    <property type="entry name" value="HTH_MetabolicPath_Reg"/>
</dbReference>
<evidence type="ECO:0000313" key="8">
    <source>
        <dbReference type="EMBL" id="ASJ74082.1"/>
    </source>
</evidence>
<protein>
    <recommendedName>
        <fullName evidence="4">HTH-type transcriptional repressor AllR</fullName>
    </recommendedName>
    <alternativeName>
        <fullName evidence="5">Negative regulator of allantoin and glyoxylate utilization operons</fullName>
    </alternativeName>
</protein>
<keyword evidence="2" id="KW-0238">DNA-binding</keyword>
<evidence type="ECO:0000259" key="6">
    <source>
        <dbReference type="PROSITE" id="PS51077"/>
    </source>
</evidence>
<sequence>MKLTESSNQSRGSSSAERTLRLLQYVAERSQSVPLAELSTALDLPKPTAHRMCQMLLELGMLANDVNEKAFLIGPALRRLALDTLTHGTLSALRHTVLDDLVDEVGETCNFTTLSGSSVLYLDRVETRHAWRLTINVGERVPIHCTASGKLFLAFMSSTKRNYLLRNIELRKLTDMTETDPAKLRTMLDAIASDGYSEDRQEFITGLVAIAVPVFDTNNELRAAVAMHAPISRVSSSDALDMLPALKKAAQRLTALL</sequence>
<dbReference type="RefSeq" id="WP_088919166.1">
    <property type="nucleotide sequence ID" value="NZ_CP018632.1"/>
</dbReference>
<dbReference type="Pfam" id="PF01614">
    <property type="entry name" value="IclR_C"/>
    <property type="match status" value="1"/>
</dbReference>
<evidence type="ECO:0000256" key="5">
    <source>
        <dbReference type="ARBA" id="ARBA00042627"/>
    </source>
</evidence>
<dbReference type="InterPro" id="IPR014757">
    <property type="entry name" value="Tscrpt_reg_IclR_C"/>
</dbReference>
<dbReference type="InterPro" id="IPR005471">
    <property type="entry name" value="Tscrpt_reg_IclR_N"/>
</dbReference>
<dbReference type="EMBL" id="CP018632">
    <property type="protein sequence ID" value="ASJ74082.1"/>
    <property type="molecule type" value="Genomic_DNA"/>
</dbReference>
<evidence type="ECO:0000259" key="7">
    <source>
        <dbReference type="PROSITE" id="PS51078"/>
    </source>
</evidence>
<dbReference type="Proteomes" id="UP000250079">
    <property type="component" value="Chromosome"/>
</dbReference>
<dbReference type="KEGG" id="gai:IMCC3135_20020"/>
<keyword evidence="1" id="KW-0805">Transcription regulation</keyword>
<dbReference type="GO" id="GO:0045892">
    <property type="term" value="P:negative regulation of DNA-templated transcription"/>
    <property type="evidence" value="ECO:0007669"/>
    <property type="project" value="TreeGrafter"/>
</dbReference>
<dbReference type="AlphaFoldDB" id="A0A2Z2NRK0"/>
<feature type="domain" description="HTH iclR-type" evidence="6">
    <location>
        <begin position="13"/>
        <end position="75"/>
    </location>
</feature>
<accession>A0A2Z2NRK0</accession>
<dbReference type="InterPro" id="IPR036388">
    <property type="entry name" value="WH-like_DNA-bd_sf"/>
</dbReference>
<dbReference type="Gene3D" id="3.30.450.40">
    <property type="match status" value="1"/>
</dbReference>